<feature type="domain" description="Ubiquitin-like" evidence="3">
    <location>
        <begin position="2"/>
        <end position="77"/>
    </location>
</feature>
<reference evidence="4" key="1">
    <citation type="submission" date="2024-10" db="EMBL/GenBank/DDBJ databases">
        <authorList>
            <person name="Ryan C."/>
        </authorList>
    </citation>
    <scope>NUCLEOTIDE SEQUENCE [LARGE SCALE GENOMIC DNA]</scope>
</reference>
<evidence type="ECO:0000259" key="3">
    <source>
        <dbReference type="PROSITE" id="PS50053"/>
    </source>
</evidence>
<keyword evidence="1" id="KW-1017">Isopeptide bond</keyword>
<accession>A0ABC9BZW0</accession>
<organism evidence="4 5">
    <name type="scientific">Urochloa decumbens</name>
    <dbReference type="NCBI Taxonomy" id="240449"/>
    <lineage>
        <taxon>Eukaryota</taxon>
        <taxon>Viridiplantae</taxon>
        <taxon>Streptophyta</taxon>
        <taxon>Embryophyta</taxon>
        <taxon>Tracheophyta</taxon>
        <taxon>Spermatophyta</taxon>
        <taxon>Magnoliopsida</taxon>
        <taxon>Liliopsida</taxon>
        <taxon>Poales</taxon>
        <taxon>Poaceae</taxon>
        <taxon>PACMAD clade</taxon>
        <taxon>Panicoideae</taxon>
        <taxon>Panicodae</taxon>
        <taxon>Paniceae</taxon>
        <taxon>Melinidinae</taxon>
        <taxon>Urochloa</taxon>
    </lineage>
</organism>
<keyword evidence="5" id="KW-1185">Reference proteome</keyword>
<keyword evidence="2" id="KW-0812">Transmembrane</keyword>
<dbReference type="InterPro" id="IPR029071">
    <property type="entry name" value="Ubiquitin-like_domsf"/>
</dbReference>
<dbReference type="Pfam" id="PF00240">
    <property type="entry name" value="ubiquitin"/>
    <property type="match status" value="1"/>
</dbReference>
<sequence length="185" mass="19894">MVQIFVKTHTGMTRALEVESCDTIINVKAKIEAKERIPPDQQSLTFAGKQLNDGRTLADYYVQKESTLHLVPRLRGGNSNQNFKGGMLPGKPDNNNLEDLLAAEDGNVLVGEAGQGEVAGGVGRRWRQEGLPLLVVTVASLAVTGLATATPATGFVLFLMLLGILSLAGISMLRRRDIQCVPVIE</sequence>
<dbReference type="SMART" id="SM00213">
    <property type="entry name" value="UBQ"/>
    <property type="match status" value="1"/>
</dbReference>
<keyword evidence="2" id="KW-0472">Membrane</keyword>
<dbReference type="Gene3D" id="3.10.20.90">
    <property type="entry name" value="Phosphatidylinositol 3-kinase Catalytic Subunit, Chain A, domain 1"/>
    <property type="match status" value="1"/>
</dbReference>
<dbReference type="GO" id="GO:0003729">
    <property type="term" value="F:mRNA binding"/>
    <property type="evidence" value="ECO:0007669"/>
    <property type="project" value="UniProtKB-ARBA"/>
</dbReference>
<dbReference type="SUPFAM" id="SSF54236">
    <property type="entry name" value="Ubiquitin-like"/>
    <property type="match status" value="1"/>
</dbReference>
<keyword evidence="2" id="KW-1133">Transmembrane helix</keyword>
<dbReference type="PANTHER" id="PTHR10666">
    <property type="entry name" value="UBIQUITIN"/>
    <property type="match status" value="1"/>
</dbReference>
<dbReference type="AlphaFoldDB" id="A0ABC9BZW0"/>
<dbReference type="InterPro" id="IPR000626">
    <property type="entry name" value="Ubiquitin-like_dom"/>
</dbReference>
<gene>
    <name evidence="4" type="ORF">URODEC1_LOCUS68787</name>
</gene>
<dbReference type="FunFam" id="3.10.20.90:FF:000160">
    <property type="entry name" value="Polyubiquitin-C"/>
    <property type="match status" value="1"/>
</dbReference>
<dbReference type="InterPro" id="IPR050158">
    <property type="entry name" value="Ubiquitin_ubiquitin-like"/>
</dbReference>
<feature type="transmembrane region" description="Helical" evidence="2">
    <location>
        <begin position="131"/>
        <end position="149"/>
    </location>
</feature>
<dbReference type="Proteomes" id="UP001497457">
    <property type="component" value="Chromosome 27b"/>
</dbReference>
<feature type="transmembrane region" description="Helical" evidence="2">
    <location>
        <begin position="155"/>
        <end position="173"/>
    </location>
</feature>
<evidence type="ECO:0000313" key="5">
    <source>
        <dbReference type="Proteomes" id="UP001497457"/>
    </source>
</evidence>
<dbReference type="PROSITE" id="PS50053">
    <property type="entry name" value="UBIQUITIN_2"/>
    <property type="match status" value="1"/>
</dbReference>
<name>A0ABC9BZW0_9POAL</name>
<evidence type="ECO:0000313" key="4">
    <source>
        <dbReference type="EMBL" id="CAL5008014.1"/>
    </source>
</evidence>
<evidence type="ECO:0000256" key="2">
    <source>
        <dbReference type="SAM" id="Phobius"/>
    </source>
</evidence>
<protein>
    <recommendedName>
        <fullName evidence="3">Ubiquitin-like domain-containing protein</fullName>
    </recommendedName>
</protein>
<dbReference type="EMBL" id="OZ075137">
    <property type="protein sequence ID" value="CAL5008014.1"/>
    <property type="molecule type" value="Genomic_DNA"/>
</dbReference>
<dbReference type="InterPro" id="IPR019956">
    <property type="entry name" value="Ubiquitin_dom"/>
</dbReference>
<dbReference type="PRINTS" id="PR00348">
    <property type="entry name" value="UBIQUITIN"/>
</dbReference>
<evidence type="ECO:0000256" key="1">
    <source>
        <dbReference type="ARBA" id="ARBA00022499"/>
    </source>
</evidence>
<proteinExistence type="predicted"/>